<keyword evidence="3" id="KW-0285">Flavoprotein</keyword>
<dbReference type="SUPFAM" id="SSF51905">
    <property type="entry name" value="FAD/NAD(P)-binding domain"/>
    <property type="match status" value="1"/>
</dbReference>
<sequence>MTTKKNEVGPPPPYTPGNPPTYSYSESSPLLPTVTRDLLSDLENGNNRKRRKFPTTLLTVIKAFLTALIILSPIFLLVSIIWKAATVVNIKIGIIGAGPAGIGAVQGVRDGISRFSQDFKDRNVDVRVEIVLYEEKTRVGGRMVVEDTDGMGLEAEDVASGAFNGKLLSIIGRMGDVKVQKDAAIKSENLGMGKVGYFNENNIVTETYRPYATTPWKHYLSLLFRYGPSTWHAPRIPTGTMKFFHNFLPTLDTIGVSSIRDLTYIMSNKYRYTPFSLPAAQRLRKNGVGGNYVRDILAPQVRRHTGQPIEQMSDLTLSIALELEESGSTKAINHGFYQMAMERSLRENKAKLNLGAKVVQARWYEVIGDHAKWAIQWASAAHDEDVLNAEGFDKIIIAAPFNYTELLGEIQDGKSLYPLDDTQDLEYQPLYITFFTTTSLLTSSLKNARSPLPAQLLPILDPKQPSTSPFNSLIELSLLRTIHPPSQPPNPTNPTPQIYLHRLLSSQPITLTSFATILHLPNTTQIETWNQQEIPHAYPHTQTFLPDTTEEKGSLKLGDHIWTTTRIEGVLGSLVEGAWNGGKMV</sequence>
<dbReference type="PANTHER" id="PTHR15944">
    <property type="entry name" value="FARNESYLCYSTEINE LYASE"/>
    <property type="match status" value="1"/>
</dbReference>
<evidence type="ECO:0000256" key="9">
    <source>
        <dbReference type="SAM" id="Phobius"/>
    </source>
</evidence>
<keyword evidence="12" id="KW-1185">Reference proteome</keyword>
<keyword evidence="4" id="KW-0732">Signal</keyword>
<dbReference type="InterPro" id="IPR017046">
    <property type="entry name" value="Prenylcysteine_Oxase1"/>
</dbReference>
<name>A0A4Y8CUE1_9HELO</name>
<keyword evidence="9" id="KW-0472">Membrane</keyword>
<feature type="region of interest" description="Disordered" evidence="8">
    <location>
        <begin position="1"/>
        <end position="27"/>
    </location>
</feature>
<dbReference type="GO" id="GO:0030327">
    <property type="term" value="P:prenylated protein catabolic process"/>
    <property type="evidence" value="ECO:0007669"/>
    <property type="project" value="TreeGrafter"/>
</dbReference>
<evidence type="ECO:0000256" key="7">
    <source>
        <dbReference type="ARBA" id="ARBA00023180"/>
    </source>
</evidence>
<keyword evidence="5" id="KW-0274">FAD</keyword>
<comment type="cofactor">
    <cofactor evidence="1">
        <name>FAD</name>
        <dbReference type="ChEBI" id="CHEBI:57692"/>
    </cofactor>
</comment>
<dbReference type="GO" id="GO:0001735">
    <property type="term" value="F:prenylcysteine oxidase activity"/>
    <property type="evidence" value="ECO:0007669"/>
    <property type="project" value="InterPro"/>
</dbReference>
<feature type="transmembrane region" description="Helical" evidence="9">
    <location>
        <begin position="57"/>
        <end position="82"/>
    </location>
</feature>
<dbReference type="Proteomes" id="UP000297299">
    <property type="component" value="Unassembled WGS sequence"/>
</dbReference>
<dbReference type="OrthoDB" id="437369at2759"/>
<keyword evidence="7" id="KW-0325">Glycoprotein</keyword>
<keyword evidence="9" id="KW-0812">Transmembrane</keyword>
<evidence type="ECO:0000313" key="12">
    <source>
        <dbReference type="Proteomes" id="UP000297299"/>
    </source>
</evidence>
<dbReference type="InterPro" id="IPR036188">
    <property type="entry name" value="FAD/NAD-bd_sf"/>
</dbReference>
<dbReference type="InterPro" id="IPR010795">
    <property type="entry name" value="Prenylcys_lyase"/>
</dbReference>
<dbReference type="EMBL" id="PHWZ01000371">
    <property type="protein sequence ID" value="TEY43439.1"/>
    <property type="molecule type" value="Genomic_DNA"/>
</dbReference>
<evidence type="ECO:0000259" key="10">
    <source>
        <dbReference type="Pfam" id="PF07156"/>
    </source>
</evidence>
<feature type="non-terminal residue" evidence="11">
    <location>
        <position position="585"/>
    </location>
</feature>
<evidence type="ECO:0000256" key="3">
    <source>
        <dbReference type="ARBA" id="ARBA00022630"/>
    </source>
</evidence>
<reference evidence="11 12" key="1">
    <citation type="submission" date="2017-11" db="EMBL/GenBank/DDBJ databases">
        <title>Comparative genomics of Botrytis spp.</title>
        <authorList>
            <person name="Valero-Jimenez C.A."/>
            <person name="Tapia P."/>
            <person name="Veloso J."/>
            <person name="Silva-Moreno E."/>
            <person name="Staats M."/>
            <person name="Valdes J.H."/>
            <person name="Van Kan J.A.L."/>
        </authorList>
    </citation>
    <scope>NUCLEOTIDE SEQUENCE [LARGE SCALE GENOMIC DNA]</scope>
    <source>
        <strain evidence="11 12">MUCL2830</strain>
    </source>
</reference>
<organism evidence="11 12">
    <name type="scientific">Botryotinia calthae</name>
    <dbReference type="NCBI Taxonomy" id="38488"/>
    <lineage>
        <taxon>Eukaryota</taxon>
        <taxon>Fungi</taxon>
        <taxon>Dikarya</taxon>
        <taxon>Ascomycota</taxon>
        <taxon>Pezizomycotina</taxon>
        <taxon>Leotiomycetes</taxon>
        <taxon>Helotiales</taxon>
        <taxon>Sclerotiniaceae</taxon>
        <taxon>Botryotinia</taxon>
    </lineage>
</organism>
<keyword evidence="9" id="KW-1133">Transmembrane helix</keyword>
<dbReference type="Pfam" id="PF07156">
    <property type="entry name" value="Prenylcys_lyase"/>
    <property type="match status" value="1"/>
</dbReference>
<evidence type="ECO:0000256" key="5">
    <source>
        <dbReference type="ARBA" id="ARBA00022827"/>
    </source>
</evidence>
<gene>
    <name evidence="11" type="ORF">BOTCAL_0372g00150</name>
</gene>
<comment type="similarity">
    <text evidence="2">Belongs to the prenylcysteine oxidase family.</text>
</comment>
<evidence type="ECO:0000256" key="8">
    <source>
        <dbReference type="SAM" id="MobiDB-lite"/>
    </source>
</evidence>
<evidence type="ECO:0000256" key="2">
    <source>
        <dbReference type="ARBA" id="ARBA00009967"/>
    </source>
</evidence>
<proteinExistence type="inferred from homology"/>
<dbReference type="AlphaFoldDB" id="A0A4Y8CUE1"/>
<keyword evidence="6" id="KW-0560">Oxidoreductase</keyword>
<dbReference type="GO" id="GO:0030328">
    <property type="term" value="P:prenylcysteine catabolic process"/>
    <property type="evidence" value="ECO:0007669"/>
    <property type="project" value="InterPro"/>
</dbReference>
<evidence type="ECO:0000256" key="6">
    <source>
        <dbReference type="ARBA" id="ARBA00023002"/>
    </source>
</evidence>
<evidence type="ECO:0000313" key="11">
    <source>
        <dbReference type="EMBL" id="TEY43439.1"/>
    </source>
</evidence>
<feature type="compositionally biased region" description="Pro residues" evidence="8">
    <location>
        <begin position="9"/>
        <end position="19"/>
    </location>
</feature>
<evidence type="ECO:0000256" key="1">
    <source>
        <dbReference type="ARBA" id="ARBA00001974"/>
    </source>
</evidence>
<protein>
    <recommendedName>
        <fullName evidence="10">Prenylcysteine lyase domain-containing protein</fullName>
    </recommendedName>
</protein>
<comment type="caution">
    <text evidence="11">The sequence shown here is derived from an EMBL/GenBank/DDBJ whole genome shotgun (WGS) entry which is preliminary data.</text>
</comment>
<evidence type="ECO:0000256" key="4">
    <source>
        <dbReference type="ARBA" id="ARBA00022729"/>
    </source>
</evidence>
<feature type="domain" description="Prenylcysteine lyase" evidence="10">
    <location>
        <begin position="216"/>
        <end position="569"/>
    </location>
</feature>
<accession>A0A4Y8CUE1</accession>
<dbReference type="PANTHER" id="PTHR15944:SF0">
    <property type="entry name" value="PRENYLCYSTEINE LYASE DOMAIN-CONTAINING PROTEIN"/>
    <property type="match status" value="1"/>
</dbReference>